<evidence type="ECO:0000256" key="6">
    <source>
        <dbReference type="ARBA" id="ARBA00022833"/>
    </source>
</evidence>
<comment type="subcellular location">
    <subcellularLocation>
        <location evidence="7">Cytoplasm</location>
    </subcellularLocation>
</comment>
<dbReference type="Gene3D" id="3.40.390.30">
    <property type="entry name" value="Metalloproteases ('zincins'), catalytic domain"/>
    <property type="match status" value="1"/>
</dbReference>
<comment type="caution">
    <text evidence="8">The sequence shown here is derived from an EMBL/GenBank/DDBJ whole genome shotgun (WGS) entry which is preliminary data.</text>
</comment>
<dbReference type="NCBIfam" id="TIGR00043">
    <property type="entry name" value="rRNA maturation RNase YbeY"/>
    <property type="match status" value="1"/>
</dbReference>
<dbReference type="EMBL" id="NCDQ01000003">
    <property type="protein sequence ID" value="OYX06466.1"/>
    <property type="molecule type" value="Genomic_DNA"/>
</dbReference>
<organism evidence="8 9">
    <name type="scientific">Caulobacter vibrioides</name>
    <name type="common">Caulobacter crescentus</name>
    <dbReference type="NCBI Taxonomy" id="155892"/>
    <lineage>
        <taxon>Bacteria</taxon>
        <taxon>Pseudomonadati</taxon>
        <taxon>Pseudomonadota</taxon>
        <taxon>Alphaproteobacteria</taxon>
        <taxon>Caulobacterales</taxon>
        <taxon>Caulobacteraceae</taxon>
        <taxon>Caulobacter</taxon>
    </lineage>
</organism>
<dbReference type="GO" id="GO:0005737">
    <property type="term" value="C:cytoplasm"/>
    <property type="evidence" value="ECO:0007669"/>
    <property type="project" value="UniProtKB-SubCell"/>
</dbReference>
<dbReference type="EC" id="3.1.-.-" evidence="7"/>
<sequence>MIDVEIEDEAWSGALPGCEAVVRLAAEAALATAQRPGEVSLTILLTGDPAVQDLNGRFRGQDKPTNVLSFPAAESAGPYLGDVAMAFGVCAAEARCQHKSLADHLSHLTVHGVLHLLGYDHEADHEAEVMEDMERSILKRLGVRDPYAWAADA</sequence>
<evidence type="ECO:0000313" key="8">
    <source>
        <dbReference type="EMBL" id="OYX06466.1"/>
    </source>
</evidence>
<accession>A0A258DFT9</accession>
<dbReference type="GO" id="GO:0006364">
    <property type="term" value="P:rRNA processing"/>
    <property type="evidence" value="ECO:0007669"/>
    <property type="project" value="UniProtKB-UniRule"/>
</dbReference>
<dbReference type="Pfam" id="PF02130">
    <property type="entry name" value="YbeY"/>
    <property type="match status" value="1"/>
</dbReference>
<gene>
    <name evidence="7" type="primary">ybeY</name>
    <name evidence="8" type="ORF">B7Z12_00355</name>
</gene>
<feature type="binding site" evidence="7">
    <location>
        <position position="115"/>
    </location>
    <ligand>
        <name>Zn(2+)</name>
        <dbReference type="ChEBI" id="CHEBI:29105"/>
        <note>catalytic</note>
    </ligand>
</feature>
<keyword evidence="2 7" id="KW-0540">Nuclease</keyword>
<dbReference type="GO" id="GO:0008270">
    <property type="term" value="F:zinc ion binding"/>
    <property type="evidence" value="ECO:0007669"/>
    <property type="project" value="UniProtKB-UniRule"/>
</dbReference>
<keyword evidence="3 7" id="KW-0479">Metal-binding</keyword>
<protein>
    <recommendedName>
        <fullName evidence="7">Endoribonuclease YbeY</fullName>
        <ecNumber evidence="7">3.1.-.-</ecNumber>
    </recommendedName>
</protein>
<evidence type="ECO:0000256" key="2">
    <source>
        <dbReference type="ARBA" id="ARBA00022722"/>
    </source>
</evidence>
<keyword evidence="6 7" id="KW-0862">Zinc</keyword>
<dbReference type="PROSITE" id="PS01306">
    <property type="entry name" value="UPF0054"/>
    <property type="match status" value="1"/>
</dbReference>
<reference evidence="8 9" key="1">
    <citation type="submission" date="2017-03" db="EMBL/GenBank/DDBJ databases">
        <title>Lifting the veil on microbial sulfur biogeochemistry in mining wastewaters.</title>
        <authorList>
            <person name="Kantor R.S."/>
            <person name="Colenbrander Nelson T."/>
            <person name="Marshall S."/>
            <person name="Bennett D."/>
            <person name="Apte S."/>
            <person name="Camacho D."/>
            <person name="Thomas B.C."/>
            <person name="Warren L.A."/>
            <person name="Banfield J.F."/>
        </authorList>
    </citation>
    <scope>NUCLEOTIDE SEQUENCE [LARGE SCALE GENOMIC DNA]</scope>
    <source>
        <strain evidence="8">32-67-7</strain>
    </source>
</reference>
<comment type="cofactor">
    <cofactor evidence="7">
        <name>Zn(2+)</name>
        <dbReference type="ChEBI" id="CHEBI:29105"/>
    </cofactor>
    <text evidence="7">Binds 1 zinc ion.</text>
</comment>
<evidence type="ECO:0000313" key="9">
    <source>
        <dbReference type="Proteomes" id="UP000215616"/>
    </source>
</evidence>
<dbReference type="InterPro" id="IPR002036">
    <property type="entry name" value="YbeY"/>
</dbReference>
<keyword evidence="7" id="KW-0698">rRNA processing</keyword>
<dbReference type="GO" id="GO:0004521">
    <property type="term" value="F:RNA endonuclease activity"/>
    <property type="evidence" value="ECO:0007669"/>
    <property type="project" value="UniProtKB-UniRule"/>
</dbReference>
<name>A0A258DFT9_CAUVI</name>
<proteinExistence type="inferred from homology"/>
<keyword evidence="4 7" id="KW-0255">Endonuclease</keyword>
<evidence type="ECO:0000256" key="5">
    <source>
        <dbReference type="ARBA" id="ARBA00022801"/>
    </source>
</evidence>
<evidence type="ECO:0000256" key="7">
    <source>
        <dbReference type="HAMAP-Rule" id="MF_00009"/>
    </source>
</evidence>
<feature type="binding site" evidence="7">
    <location>
        <position position="111"/>
    </location>
    <ligand>
        <name>Zn(2+)</name>
        <dbReference type="ChEBI" id="CHEBI:29105"/>
        <note>catalytic</note>
    </ligand>
</feature>
<dbReference type="InterPro" id="IPR023091">
    <property type="entry name" value="MetalPrtase_cat_dom_sf_prd"/>
</dbReference>
<dbReference type="GO" id="GO:0004222">
    <property type="term" value="F:metalloendopeptidase activity"/>
    <property type="evidence" value="ECO:0007669"/>
    <property type="project" value="InterPro"/>
</dbReference>
<dbReference type="PANTHER" id="PTHR46986">
    <property type="entry name" value="ENDORIBONUCLEASE YBEY, CHLOROPLASTIC"/>
    <property type="match status" value="1"/>
</dbReference>
<comment type="function">
    <text evidence="7">Single strand-specific metallo-endoribonuclease involved in late-stage 70S ribosome quality control and in maturation of the 3' terminus of the 16S rRNA.</text>
</comment>
<keyword evidence="7" id="KW-0963">Cytoplasm</keyword>
<dbReference type="InterPro" id="IPR020549">
    <property type="entry name" value="YbeY_CS"/>
</dbReference>
<comment type="similarity">
    <text evidence="1 7">Belongs to the endoribonuclease YbeY family.</text>
</comment>
<dbReference type="PANTHER" id="PTHR46986:SF1">
    <property type="entry name" value="ENDORIBONUCLEASE YBEY, CHLOROPLASTIC"/>
    <property type="match status" value="1"/>
</dbReference>
<evidence type="ECO:0000256" key="4">
    <source>
        <dbReference type="ARBA" id="ARBA00022759"/>
    </source>
</evidence>
<evidence type="ECO:0000256" key="1">
    <source>
        <dbReference type="ARBA" id="ARBA00010875"/>
    </source>
</evidence>
<dbReference type="AlphaFoldDB" id="A0A258DFT9"/>
<dbReference type="Proteomes" id="UP000215616">
    <property type="component" value="Unassembled WGS sequence"/>
</dbReference>
<keyword evidence="7" id="KW-0690">Ribosome biogenesis</keyword>
<evidence type="ECO:0000256" key="3">
    <source>
        <dbReference type="ARBA" id="ARBA00022723"/>
    </source>
</evidence>
<dbReference type="SUPFAM" id="SSF55486">
    <property type="entry name" value="Metalloproteases ('zincins'), catalytic domain"/>
    <property type="match status" value="1"/>
</dbReference>
<feature type="binding site" evidence="7">
    <location>
        <position position="121"/>
    </location>
    <ligand>
        <name>Zn(2+)</name>
        <dbReference type="ChEBI" id="CHEBI:29105"/>
        <note>catalytic</note>
    </ligand>
</feature>
<keyword evidence="5 7" id="KW-0378">Hydrolase</keyword>
<dbReference type="HAMAP" id="MF_00009">
    <property type="entry name" value="Endoribonucl_YbeY"/>
    <property type="match status" value="1"/>
</dbReference>